<dbReference type="EMBL" id="CP035704">
    <property type="protein sequence ID" value="QBB70696.1"/>
    <property type="molecule type" value="Genomic_DNA"/>
</dbReference>
<name>A0A411HJI8_9GAMM</name>
<reference evidence="6 7" key="1">
    <citation type="submission" date="2019-01" db="EMBL/GenBank/DDBJ databases">
        <title>Pseudolysobacter antarctica gen. nov., sp. nov., isolated from Fildes Peninsula, Antarctica.</title>
        <authorList>
            <person name="Wei Z."/>
            <person name="Peng F."/>
        </authorList>
    </citation>
    <scope>NUCLEOTIDE SEQUENCE [LARGE SCALE GENOMIC DNA]</scope>
    <source>
        <strain evidence="6 7">AQ6-296</strain>
    </source>
</reference>
<evidence type="ECO:0000313" key="7">
    <source>
        <dbReference type="Proteomes" id="UP000291562"/>
    </source>
</evidence>
<dbReference type="InterPro" id="IPR050884">
    <property type="entry name" value="CNP_phosphodiesterase-III"/>
</dbReference>
<keyword evidence="2" id="KW-0378">Hydrolase</keyword>
<keyword evidence="3" id="KW-0408">Iron</keyword>
<keyword evidence="1" id="KW-0479">Metal-binding</keyword>
<gene>
    <name evidence="6" type="ORF">ELE36_10155</name>
</gene>
<comment type="similarity">
    <text evidence="4">Belongs to the cyclic nucleotide phosphodiesterase class-III family.</text>
</comment>
<dbReference type="CDD" id="cd07400">
    <property type="entry name" value="MPP_1"/>
    <property type="match status" value="1"/>
</dbReference>
<evidence type="ECO:0000313" key="6">
    <source>
        <dbReference type="EMBL" id="QBB70696.1"/>
    </source>
</evidence>
<dbReference type="Proteomes" id="UP000291562">
    <property type="component" value="Chromosome"/>
</dbReference>
<evidence type="ECO:0000259" key="5">
    <source>
        <dbReference type="Pfam" id="PF00149"/>
    </source>
</evidence>
<organism evidence="6 7">
    <name type="scientific">Pseudolysobacter antarcticus</name>
    <dbReference type="NCBI Taxonomy" id="2511995"/>
    <lineage>
        <taxon>Bacteria</taxon>
        <taxon>Pseudomonadati</taxon>
        <taxon>Pseudomonadota</taxon>
        <taxon>Gammaproteobacteria</taxon>
        <taxon>Lysobacterales</taxon>
        <taxon>Rhodanobacteraceae</taxon>
        <taxon>Pseudolysobacter</taxon>
    </lineage>
</organism>
<dbReference type="AlphaFoldDB" id="A0A411HJI8"/>
<dbReference type="InterPro" id="IPR029052">
    <property type="entry name" value="Metallo-depent_PP-like"/>
</dbReference>
<dbReference type="KEGG" id="xbc:ELE36_10155"/>
<dbReference type="GO" id="GO:0016787">
    <property type="term" value="F:hydrolase activity"/>
    <property type="evidence" value="ECO:0007669"/>
    <property type="project" value="UniProtKB-KW"/>
</dbReference>
<dbReference type="SUPFAM" id="SSF56300">
    <property type="entry name" value="Metallo-dependent phosphatases"/>
    <property type="match status" value="1"/>
</dbReference>
<evidence type="ECO:0000256" key="3">
    <source>
        <dbReference type="ARBA" id="ARBA00023004"/>
    </source>
</evidence>
<dbReference type="RefSeq" id="WP_129832980.1">
    <property type="nucleotide sequence ID" value="NZ_CP035704.1"/>
</dbReference>
<keyword evidence="7" id="KW-1185">Reference proteome</keyword>
<dbReference type="GO" id="GO:0046872">
    <property type="term" value="F:metal ion binding"/>
    <property type="evidence" value="ECO:0007669"/>
    <property type="project" value="UniProtKB-KW"/>
</dbReference>
<dbReference type="PANTHER" id="PTHR42988:SF2">
    <property type="entry name" value="CYCLIC NUCLEOTIDE PHOSPHODIESTERASE CBUA0032-RELATED"/>
    <property type="match status" value="1"/>
</dbReference>
<feature type="domain" description="Calcineurin-like phosphoesterase" evidence="5">
    <location>
        <begin position="3"/>
        <end position="190"/>
    </location>
</feature>
<dbReference type="Gene3D" id="3.60.21.10">
    <property type="match status" value="1"/>
</dbReference>
<dbReference type="InterPro" id="IPR004843">
    <property type="entry name" value="Calcineurin-like_PHP"/>
</dbReference>
<sequence>MRTIVHLSDLHFGRVDSAVIRPLIERINGIAPDLVAVSGDLTQRARSAQFRQAREFLDALPSPRIVVPGNHDVPLHNVLKRLLQPLQKYRHYITDDLEPFFVDDEIAVLGINTARSLTIKGGRISEAQLERARAQFSRLPAGATKIVVTHHPLDLPEGHSDRDLVGRARMAMETFADCAIDILLAGHLHVGQTGNTAARYEIVGHAALVIQAGTATSTRGRGEANSFNVIRINRPNIVVERWVWNPAATTFAATAPEHFRLVAGQWSAHGGGNDQ</sequence>
<evidence type="ECO:0000256" key="2">
    <source>
        <dbReference type="ARBA" id="ARBA00022801"/>
    </source>
</evidence>
<dbReference type="Pfam" id="PF00149">
    <property type="entry name" value="Metallophos"/>
    <property type="match status" value="1"/>
</dbReference>
<evidence type="ECO:0000256" key="1">
    <source>
        <dbReference type="ARBA" id="ARBA00022723"/>
    </source>
</evidence>
<proteinExistence type="inferred from homology"/>
<dbReference type="PANTHER" id="PTHR42988">
    <property type="entry name" value="PHOSPHOHYDROLASE"/>
    <property type="match status" value="1"/>
</dbReference>
<accession>A0A411HJI8</accession>
<evidence type="ECO:0000256" key="4">
    <source>
        <dbReference type="ARBA" id="ARBA00025742"/>
    </source>
</evidence>
<protein>
    <submittedName>
        <fullName evidence="6">Metallophosphoesterase</fullName>
    </submittedName>
</protein>
<dbReference type="OrthoDB" id="9811542at2"/>